<dbReference type="AlphaFoldDB" id="K0RHV0"/>
<accession>K0RHV0</accession>
<evidence type="ECO:0000256" key="4">
    <source>
        <dbReference type="ARBA" id="ARBA00022917"/>
    </source>
</evidence>
<dbReference type="GO" id="GO:0005829">
    <property type="term" value="C:cytosol"/>
    <property type="evidence" value="ECO:0007669"/>
    <property type="project" value="TreeGrafter"/>
</dbReference>
<gene>
    <name evidence="7" type="ORF">THAOC_27314</name>
</gene>
<organism evidence="7 8">
    <name type="scientific">Thalassiosira oceanica</name>
    <name type="common">Marine diatom</name>
    <dbReference type="NCBI Taxonomy" id="159749"/>
    <lineage>
        <taxon>Eukaryota</taxon>
        <taxon>Sar</taxon>
        <taxon>Stramenopiles</taxon>
        <taxon>Ochrophyta</taxon>
        <taxon>Bacillariophyta</taxon>
        <taxon>Coscinodiscophyceae</taxon>
        <taxon>Thalassiosirophycidae</taxon>
        <taxon>Thalassiosirales</taxon>
        <taxon>Thalassiosiraceae</taxon>
        <taxon>Thalassiosira</taxon>
    </lineage>
</organism>
<proteinExistence type="predicted"/>
<dbReference type="GO" id="GO:0003924">
    <property type="term" value="F:GTPase activity"/>
    <property type="evidence" value="ECO:0007669"/>
    <property type="project" value="InterPro"/>
</dbReference>
<dbReference type="SUPFAM" id="SSF54980">
    <property type="entry name" value="EF-G C-terminal domain-like"/>
    <property type="match status" value="1"/>
</dbReference>
<evidence type="ECO:0000313" key="7">
    <source>
        <dbReference type="EMBL" id="EJK53278.1"/>
    </source>
</evidence>
<dbReference type="InterPro" id="IPR035647">
    <property type="entry name" value="EFG_III/V"/>
</dbReference>
<dbReference type="GO" id="GO:0016150">
    <property type="term" value="F:translation release factor activity, codon nonspecific"/>
    <property type="evidence" value="ECO:0007669"/>
    <property type="project" value="TreeGrafter"/>
</dbReference>
<dbReference type="Pfam" id="PF16658">
    <property type="entry name" value="RF3_C"/>
    <property type="match status" value="1"/>
</dbReference>
<evidence type="ECO:0000256" key="1">
    <source>
        <dbReference type="ARBA" id="ARBA00004496"/>
    </source>
</evidence>
<reference evidence="7 8" key="1">
    <citation type="journal article" date="2012" name="Genome Biol.">
        <title>Genome and low-iron response of an oceanic diatom adapted to chronic iron limitation.</title>
        <authorList>
            <person name="Lommer M."/>
            <person name="Specht M."/>
            <person name="Roy A.S."/>
            <person name="Kraemer L."/>
            <person name="Andreson R."/>
            <person name="Gutowska M.A."/>
            <person name="Wolf J."/>
            <person name="Bergner S.V."/>
            <person name="Schilhabel M.B."/>
            <person name="Klostermeier U.C."/>
            <person name="Beiko R.G."/>
            <person name="Rosenstiel P."/>
            <person name="Hippler M."/>
            <person name="Laroche J."/>
        </authorList>
    </citation>
    <scope>NUCLEOTIDE SEQUENCE [LARGE SCALE GENOMIC DNA]</scope>
    <source>
        <strain evidence="7 8">CCMP1005</strain>
    </source>
</reference>
<dbReference type="EMBL" id="AGNL01038099">
    <property type="protein sequence ID" value="EJK53278.1"/>
    <property type="molecule type" value="Genomic_DNA"/>
</dbReference>
<protein>
    <recommendedName>
        <fullName evidence="6">Peptide chain release factor 3 C-terminal domain-containing protein</fullName>
    </recommendedName>
</protein>
<sequence>YSFSPEVFAYIRSPNPSSFKSFRKGIDQLLAEGAVQSLRQRNDDGGGPLILAAVGQLQFEVVQARLRSEYNVESDLEPIGYDLARWVDGGWDAVDKADADGKLFNIMIVQDRWQRPVLLFRNEWKAASLQEEEKYLELKPWSRPPAFE</sequence>
<feature type="domain" description="Peptide chain release factor 3 C-terminal" evidence="6">
    <location>
        <begin position="2"/>
        <end position="128"/>
    </location>
</feature>
<keyword evidence="3" id="KW-0547">Nucleotide-binding</keyword>
<feature type="non-terminal residue" evidence="7">
    <location>
        <position position="1"/>
    </location>
</feature>
<dbReference type="Proteomes" id="UP000266841">
    <property type="component" value="Unassembled WGS sequence"/>
</dbReference>
<dbReference type="PANTHER" id="PTHR43556">
    <property type="entry name" value="PEPTIDE CHAIN RELEASE FACTOR RF3"/>
    <property type="match status" value="1"/>
</dbReference>
<dbReference type="InterPro" id="IPR032090">
    <property type="entry name" value="RF3_C"/>
</dbReference>
<dbReference type="OrthoDB" id="364892at2759"/>
<keyword evidence="2" id="KW-0963">Cytoplasm</keyword>
<dbReference type="GO" id="GO:0005525">
    <property type="term" value="F:GTP binding"/>
    <property type="evidence" value="ECO:0007669"/>
    <property type="project" value="UniProtKB-KW"/>
</dbReference>
<keyword evidence="8" id="KW-1185">Reference proteome</keyword>
<dbReference type="eggNOG" id="KOG0465">
    <property type="taxonomic scope" value="Eukaryota"/>
</dbReference>
<comment type="subcellular location">
    <subcellularLocation>
        <location evidence="1">Cytoplasm</location>
    </subcellularLocation>
</comment>
<keyword evidence="4" id="KW-0648">Protein biosynthesis</keyword>
<evidence type="ECO:0000313" key="8">
    <source>
        <dbReference type="Proteomes" id="UP000266841"/>
    </source>
</evidence>
<dbReference type="FunFam" id="3.30.70.3280:FF:000001">
    <property type="entry name" value="Peptide chain release factor 3"/>
    <property type="match status" value="1"/>
</dbReference>
<evidence type="ECO:0000256" key="3">
    <source>
        <dbReference type="ARBA" id="ARBA00022741"/>
    </source>
</evidence>
<evidence type="ECO:0000256" key="5">
    <source>
        <dbReference type="ARBA" id="ARBA00023134"/>
    </source>
</evidence>
<dbReference type="PANTHER" id="PTHR43556:SF2">
    <property type="entry name" value="PEPTIDE CHAIN RELEASE FACTOR RF3"/>
    <property type="match status" value="1"/>
</dbReference>
<name>K0RHV0_THAOC</name>
<dbReference type="InterPro" id="IPR004548">
    <property type="entry name" value="PrfC"/>
</dbReference>
<keyword evidence="5" id="KW-0342">GTP-binding</keyword>
<dbReference type="InterPro" id="IPR038467">
    <property type="entry name" value="RF3_dom_3_sf"/>
</dbReference>
<dbReference type="Gene3D" id="3.30.70.3280">
    <property type="entry name" value="Peptide chain release factor 3, domain III"/>
    <property type="match status" value="1"/>
</dbReference>
<evidence type="ECO:0000256" key="2">
    <source>
        <dbReference type="ARBA" id="ARBA00022490"/>
    </source>
</evidence>
<evidence type="ECO:0000259" key="6">
    <source>
        <dbReference type="Pfam" id="PF16658"/>
    </source>
</evidence>
<comment type="caution">
    <text evidence="7">The sequence shown here is derived from an EMBL/GenBank/DDBJ whole genome shotgun (WGS) entry which is preliminary data.</text>
</comment>